<dbReference type="CDD" id="cd00719">
    <property type="entry name" value="GIY-YIG_SF"/>
    <property type="match status" value="1"/>
</dbReference>
<dbReference type="AlphaFoldDB" id="A0A1L8R1Z5"/>
<evidence type="ECO:0000313" key="2">
    <source>
        <dbReference type="Proteomes" id="UP000182835"/>
    </source>
</evidence>
<sequence>MMYKNFNESFFQLIEEVNQLDKSKLFDYQARKRPVTGFALQRDLYTNGSTKNSFSLSRDYKEEYPKQEIARMKKNALLNFDYNMRFFDKLDKGTYNANINNVLERFPFTQVTSLLEIDRQDSGVYLLCLDDYNQFYVGQGKIFNRITKHWRTPLSIDRLVFGTVEDSRLSIDSFGVFDTKRIFVFPTIHDGKDVSEYRMDLLEEEIVYNVDNDYVTNRTIGGNIDGLFEAQVLRFTRDLL</sequence>
<dbReference type="Proteomes" id="UP000182835">
    <property type="component" value="Unassembled WGS sequence"/>
</dbReference>
<proteinExistence type="predicted"/>
<comment type="caution">
    <text evidence="1">The sequence shown here is derived from an EMBL/GenBank/DDBJ whole genome shotgun (WGS) entry which is preliminary data.</text>
</comment>
<gene>
    <name evidence="1" type="ORF">RU96_GL001770</name>
</gene>
<name>A0A1L8R1Z5_9ENTE</name>
<dbReference type="EMBL" id="JXKG01000035">
    <property type="protein sequence ID" value="OJG13778.1"/>
    <property type="molecule type" value="Genomic_DNA"/>
</dbReference>
<protein>
    <recommendedName>
        <fullName evidence="3">GIY-YIG domain-containing protein</fullName>
    </recommendedName>
</protein>
<evidence type="ECO:0008006" key="3">
    <source>
        <dbReference type="Google" id="ProtNLM"/>
    </source>
</evidence>
<dbReference type="OrthoDB" id="5041894at2"/>
<accession>A0A1L8R1Z5</accession>
<dbReference type="RefSeq" id="WP_143350974.1">
    <property type="nucleotide sequence ID" value="NZ_JBHLVQ010000003.1"/>
</dbReference>
<reference evidence="1 2" key="1">
    <citation type="submission" date="2014-12" db="EMBL/GenBank/DDBJ databases">
        <title>Draft genome sequences of 29 type strains of Enterococci.</title>
        <authorList>
            <person name="Zhong Z."/>
            <person name="Sun Z."/>
            <person name="Liu W."/>
            <person name="Zhang W."/>
            <person name="Zhang H."/>
        </authorList>
    </citation>
    <scope>NUCLEOTIDE SEQUENCE [LARGE SCALE GENOMIC DNA]</scope>
    <source>
        <strain evidence="1 2">DSM 21207</strain>
    </source>
</reference>
<evidence type="ECO:0000313" key="1">
    <source>
        <dbReference type="EMBL" id="OJG13778.1"/>
    </source>
</evidence>
<organism evidence="1 2">
    <name type="scientific">Enterococcus canintestini</name>
    <dbReference type="NCBI Taxonomy" id="317010"/>
    <lineage>
        <taxon>Bacteria</taxon>
        <taxon>Bacillati</taxon>
        <taxon>Bacillota</taxon>
        <taxon>Bacilli</taxon>
        <taxon>Lactobacillales</taxon>
        <taxon>Enterococcaceae</taxon>
        <taxon>Enterococcus</taxon>
    </lineage>
</organism>